<sequence length="313" mass="34723">MLARSMIRALLGEGASATSNGSFLRCFYGASQRSSFSTEAKADEKEAANEEKEVGEGEKSSSRRDKKFNNKRKEGFMRQPIEYEVVHSLNDATFEVIYNNTIKNLDKDPEVLKNLPKNLRETAAKFNLTVAETLGVAKLKLLEQEFTAEDLDKYQTQEMRDAKGVAVVPVIKGVESAVQSERKKYLLVDPNAKEDEIDLLAHSSGHTRLIEKGGGVIEVLEVTPSSNEPTAPPTFVAAGGQIKDDPTEYKKASGGRRYKTVFAHVGGDGPGKTDAKKFLDRPILIREKDGSARGPSEAERYRLERKFSPKYFK</sequence>
<gene>
    <name evidence="2" type="ORF">PBIL07802_LOCUS17055</name>
</gene>
<organism evidence="2">
    <name type="scientific">Palpitomonas bilix</name>
    <dbReference type="NCBI Taxonomy" id="652834"/>
    <lineage>
        <taxon>Eukaryota</taxon>
        <taxon>Eukaryota incertae sedis</taxon>
    </lineage>
</organism>
<feature type="compositionally biased region" description="Basic and acidic residues" evidence="1">
    <location>
        <begin position="40"/>
        <end position="71"/>
    </location>
</feature>
<name>A0A7S3DDY4_9EUKA</name>
<protein>
    <submittedName>
        <fullName evidence="2">Uncharacterized protein</fullName>
    </submittedName>
</protein>
<accession>A0A7S3DDY4</accession>
<evidence type="ECO:0000313" key="2">
    <source>
        <dbReference type="EMBL" id="CAE0254807.1"/>
    </source>
</evidence>
<dbReference type="AlphaFoldDB" id="A0A7S3DDY4"/>
<dbReference type="EMBL" id="HBIB01026388">
    <property type="protein sequence ID" value="CAE0254807.1"/>
    <property type="molecule type" value="Transcribed_RNA"/>
</dbReference>
<evidence type="ECO:0000256" key="1">
    <source>
        <dbReference type="SAM" id="MobiDB-lite"/>
    </source>
</evidence>
<reference evidence="2" key="1">
    <citation type="submission" date="2021-01" db="EMBL/GenBank/DDBJ databases">
        <authorList>
            <person name="Corre E."/>
            <person name="Pelletier E."/>
            <person name="Niang G."/>
            <person name="Scheremetjew M."/>
            <person name="Finn R."/>
            <person name="Kale V."/>
            <person name="Holt S."/>
            <person name="Cochrane G."/>
            <person name="Meng A."/>
            <person name="Brown T."/>
            <person name="Cohen L."/>
        </authorList>
    </citation>
    <scope>NUCLEOTIDE SEQUENCE</scope>
    <source>
        <strain evidence="2">NIES-2562</strain>
    </source>
</reference>
<feature type="region of interest" description="Disordered" evidence="1">
    <location>
        <begin position="38"/>
        <end position="71"/>
    </location>
</feature>
<proteinExistence type="predicted"/>